<protein>
    <submittedName>
        <fullName evidence="2">Uncharacterized protein</fullName>
    </submittedName>
</protein>
<comment type="caution">
    <text evidence="2">The sequence shown here is derived from an EMBL/GenBank/DDBJ whole genome shotgun (WGS) entry which is preliminary data.</text>
</comment>
<evidence type="ECO:0000313" key="3">
    <source>
        <dbReference type="Proteomes" id="UP000285060"/>
    </source>
</evidence>
<feature type="signal peptide" evidence="1">
    <location>
        <begin position="1"/>
        <end position="25"/>
    </location>
</feature>
<evidence type="ECO:0000313" key="2">
    <source>
        <dbReference type="EMBL" id="RHY25720.1"/>
    </source>
</evidence>
<sequence length="179" mass="19350">MEGFGGGLWSLSKHVLLSELVLLTGEAPLALKNVSAWVDTTDSGLNITVGRPVMEALGNSTEDLLKTASVTQDAYNSGDLSVLDLGGDSSPSRALKARYAQMLAESGDLDDFEDDDVPTIDGNPKLAVRRILEQRVQEAQGKGLSESGAIRMRDLLREFEDVFRVQFQDDPTVAVDPLQ</sequence>
<dbReference type="EMBL" id="QUSY01001209">
    <property type="protein sequence ID" value="RHY25720.1"/>
    <property type="molecule type" value="Genomic_DNA"/>
</dbReference>
<dbReference type="AlphaFoldDB" id="A0A3R6V677"/>
<feature type="non-terminal residue" evidence="2">
    <location>
        <position position="179"/>
    </location>
</feature>
<feature type="chain" id="PRO_5018542022" evidence="1">
    <location>
        <begin position="26"/>
        <end position="179"/>
    </location>
</feature>
<reference evidence="2 3" key="1">
    <citation type="submission" date="2018-08" db="EMBL/GenBank/DDBJ databases">
        <title>Aphanomyces genome sequencing and annotation.</title>
        <authorList>
            <person name="Minardi D."/>
            <person name="Oidtmann B."/>
            <person name="Van Der Giezen M."/>
            <person name="Studholme D.J."/>
        </authorList>
    </citation>
    <scope>NUCLEOTIDE SEQUENCE [LARGE SCALE GENOMIC DNA]</scope>
    <source>
        <strain evidence="2 3">NJM0002</strain>
    </source>
</reference>
<dbReference type="VEuPathDB" id="FungiDB:H310_02779"/>
<evidence type="ECO:0000256" key="1">
    <source>
        <dbReference type="SAM" id="SignalP"/>
    </source>
</evidence>
<name>A0A3R6V677_9STRA</name>
<gene>
    <name evidence="2" type="ORF">DYB32_008141</name>
</gene>
<proteinExistence type="predicted"/>
<organism evidence="2 3">
    <name type="scientific">Aphanomyces invadans</name>
    <dbReference type="NCBI Taxonomy" id="157072"/>
    <lineage>
        <taxon>Eukaryota</taxon>
        <taxon>Sar</taxon>
        <taxon>Stramenopiles</taxon>
        <taxon>Oomycota</taxon>
        <taxon>Saprolegniomycetes</taxon>
        <taxon>Saprolegniales</taxon>
        <taxon>Verrucalvaceae</taxon>
        <taxon>Aphanomyces</taxon>
    </lineage>
</organism>
<keyword evidence="3" id="KW-1185">Reference proteome</keyword>
<accession>A0A3R6V677</accession>
<dbReference type="Proteomes" id="UP000285060">
    <property type="component" value="Unassembled WGS sequence"/>
</dbReference>
<keyword evidence="1" id="KW-0732">Signal</keyword>